<dbReference type="Gene3D" id="1.10.238.160">
    <property type="match status" value="1"/>
</dbReference>
<comment type="caution">
    <text evidence="1">The sequence shown here is derived from an EMBL/GenBank/DDBJ whole genome shotgun (WGS) entry which is preliminary data.</text>
</comment>
<dbReference type="PANTHER" id="PTHR36154">
    <property type="entry name" value="DNA-BINDING TRANSCRIPTIONAL ACTIVATOR ALPA"/>
    <property type="match status" value="1"/>
</dbReference>
<keyword evidence="2" id="KW-1185">Reference proteome</keyword>
<gene>
    <name evidence="1" type="ORF">BG55_10000</name>
</gene>
<proteinExistence type="predicted"/>
<dbReference type="Proteomes" id="UP000019918">
    <property type="component" value="Unassembled WGS sequence"/>
</dbReference>
<name>A0A014M0Y9_9GAMM</name>
<accession>A0A014M0Y9</accession>
<reference evidence="1 2" key="1">
    <citation type="submission" date="2014-02" db="EMBL/GenBank/DDBJ databases">
        <title>Draft genome of Erwinia mallotivora strain BT-MARDI, a papaya dieback pathogen.</title>
        <authorList>
            <person name="Redzuan R."/>
            <person name="Abu Bakar N."/>
            <person name="Badrun R."/>
            <person name="Mohd Raih M.F."/>
            <person name="Rozano L."/>
            <person name="Mat Amin N."/>
        </authorList>
    </citation>
    <scope>NUCLEOTIDE SEQUENCE [LARGE SCALE GENOMIC DNA]</scope>
    <source>
        <strain evidence="1 2">BT-MARDI</strain>
    </source>
</reference>
<evidence type="ECO:0000313" key="2">
    <source>
        <dbReference type="Proteomes" id="UP000019918"/>
    </source>
</evidence>
<dbReference type="PANTHER" id="PTHR36154:SF1">
    <property type="entry name" value="DNA-BINDING TRANSCRIPTIONAL ACTIVATOR ALPA"/>
    <property type="match status" value="1"/>
</dbReference>
<organism evidence="1 2">
    <name type="scientific">Erwinia mallotivora</name>
    <dbReference type="NCBI Taxonomy" id="69222"/>
    <lineage>
        <taxon>Bacteria</taxon>
        <taxon>Pseudomonadati</taxon>
        <taxon>Pseudomonadota</taxon>
        <taxon>Gammaproteobacteria</taxon>
        <taxon>Enterobacterales</taxon>
        <taxon>Erwiniaceae</taxon>
        <taxon>Erwinia</taxon>
    </lineage>
</organism>
<dbReference type="EMBL" id="JFHN01000045">
    <property type="protein sequence ID" value="EXU75506.1"/>
    <property type="molecule type" value="Genomic_DNA"/>
</dbReference>
<dbReference type="Pfam" id="PF05930">
    <property type="entry name" value="Phage_AlpA"/>
    <property type="match status" value="1"/>
</dbReference>
<dbReference type="OrthoDB" id="5986966at2"/>
<dbReference type="RefSeq" id="WP_034936862.1">
    <property type="nucleotide sequence ID" value="NZ_JFHN01000045.1"/>
</dbReference>
<dbReference type="InterPro" id="IPR010260">
    <property type="entry name" value="AlpA"/>
</dbReference>
<dbReference type="PATRIC" id="fig|69222.5.peg.2058"/>
<evidence type="ECO:0000313" key="1">
    <source>
        <dbReference type="EMBL" id="EXU75506.1"/>
    </source>
</evidence>
<sequence>MTDIKLIRLSDVMKKTGFKKSWIYLLISQGDFPPAVKIGSRSVAWLESEVNEWIAGRIGKREVVQQAWKLNDE</sequence>
<protein>
    <submittedName>
        <fullName evidence="1">Dipicolinate synthase</fullName>
    </submittedName>
</protein>
<dbReference type="AlphaFoldDB" id="A0A014M0Y9"/>
<dbReference type="STRING" id="69222.BG55_10000"/>
<dbReference type="InterPro" id="IPR052931">
    <property type="entry name" value="Prophage_regulatory_activator"/>
</dbReference>